<keyword evidence="4 7" id="KW-0133">Cell shape</keyword>
<dbReference type="Gene3D" id="2.40.440.10">
    <property type="entry name" value="L,D-transpeptidase catalytic domain-like"/>
    <property type="match status" value="1"/>
</dbReference>
<dbReference type="GO" id="GO:0009252">
    <property type="term" value="P:peptidoglycan biosynthetic process"/>
    <property type="evidence" value="ECO:0007669"/>
    <property type="project" value="UniProtKB-UniPathway"/>
</dbReference>
<gene>
    <name evidence="10" type="ORF">PITCH_A1070042</name>
</gene>
<dbReference type="GO" id="GO:0004180">
    <property type="term" value="F:carboxypeptidase activity"/>
    <property type="evidence" value="ECO:0007669"/>
    <property type="project" value="UniProtKB-ARBA"/>
</dbReference>
<dbReference type="CDD" id="cd16913">
    <property type="entry name" value="YkuD_like"/>
    <property type="match status" value="1"/>
</dbReference>
<keyword evidence="8" id="KW-0732">Signal</keyword>
<dbReference type="NCBIfam" id="TIGR04179">
    <property type="entry name" value="rhombo_lipo"/>
    <property type="match status" value="1"/>
</dbReference>
<evidence type="ECO:0000259" key="9">
    <source>
        <dbReference type="PROSITE" id="PS52029"/>
    </source>
</evidence>
<dbReference type="GO" id="GO:0071555">
    <property type="term" value="P:cell wall organization"/>
    <property type="evidence" value="ECO:0007669"/>
    <property type="project" value="UniProtKB-UniRule"/>
</dbReference>
<dbReference type="GO" id="GO:0008360">
    <property type="term" value="P:regulation of cell shape"/>
    <property type="evidence" value="ECO:0007669"/>
    <property type="project" value="UniProtKB-UniRule"/>
</dbReference>
<feature type="domain" description="L,D-TPase catalytic" evidence="9">
    <location>
        <begin position="278"/>
        <end position="414"/>
    </location>
</feature>
<keyword evidence="5 7" id="KW-0573">Peptidoglycan synthesis</keyword>
<dbReference type="PANTHER" id="PTHR36699">
    <property type="entry name" value="LD-TRANSPEPTIDASE"/>
    <property type="match status" value="1"/>
</dbReference>
<evidence type="ECO:0000256" key="6">
    <source>
        <dbReference type="ARBA" id="ARBA00023316"/>
    </source>
</evidence>
<name>A0A445MR00_9BACT</name>
<evidence type="ECO:0000256" key="7">
    <source>
        <dbReference type="PROSITE-ProRule" id="PRU01373"/>
    </source>
</evidence>
<dbReference type="InterPro" id="IPR038063">
    <property type="entry name" value="Transpep_catalytic_dom"/>
</dbReference>
<dbReference type="InterPro" id="IPR005490">
    <property type="entry name" value="LD_TPept_cat_dom"/>
</dbReference>
<evidence type="ECO:0000256" key="3">
    <source>
        <dbReference type="ARBA" id="ARBA00022679"/>
    </source>
</evidence>
<dbReference type="InterPro" id="IPR026443">
    <property type="entry name" value="Rhombo_lipo"/>
</dbReference>
<sequence length="415" mass="46142">MKLSKLLSKIIVLMPLVLLGGCATSTDYKSSAVQFLFSERDDTAKSAQIPILTLPMNVGIAFVPETGHYRTGDSRRLLPTLSSLTESDRTALMDEIGAQLKKYEFVKSVIQIPSEYMAVNGGFDNLERIKTTFNVDVITLVSFSQSQFVDKDISAIAYLTIIGALIVPGEINDTRTVLDAVCYHITGQRMILGASGDSNIRSRATPINILDQIRKDSLEGFKQANKNLALNLNQQLELLGAAICNSTGDFQIMCEPGYSGVGSLKKGAVCSVEPLRADKVLVKKSERKLYLKKGQRTLKEYNISLGKNPVGDKEREGDCRTPEGIYILDWRNRNSHFYKAIHISYPNREDISSARSRGVSPGGMVMIHGVPNYFSWTKWYFRSRDWTNGCIAVSNTEMDEIWAYVPDGTIIEIQP</sequence>
<feature type="active site" description="Proton donor/acceptor" evidence="7">
    <location>
        <position position="368"/>
    </location>
</feature>
<reference evidence="10" key="1">
    <citation type="submission" date="2018-01" db="EMBL/GenBank/DDBJ databases">
        <authorList>
            <person name="Regsiter A."/>
            <person name="William W."/>
        </authorList>
    </citation>
    <scope>NUCLEOTIDE SEQUENCE</scope>
    <source>
        <strain evidence="10">TRIP AH-1</strain>
    </source>
</reference>
<evidence type="ECO:0000256" key="2">
    <source>
        <dbReference type="ARBA" id="ARBA00005992"/>
    </source>
</evidence>
<dbReference type="SUPFAM" id="SSF141523">
    <property type="entry name" value="L,D-transpeptidase catalytic domain-like"/>
    <property type="match status" value="1"/>
</dbReference>
<dbReference type="EMBL" id="OJIN01000010">
    <property type="protein sequence ID" value="SPD71868.1"/>
    <property type="molecule type" value="Genomic_DNA"/>
</dbReference>
<dbReference type="PROSITE" id="PS52029">
    <property type="entry name" value="LD_TPASE"/>
    <property type="match status" value="1"/>
</dbReference>
<comment type="similarity">
    <text evidence="2">Belongs to the YkuD family.</text>
</comment>
<dbReference type="GO" id="GO:0016740">
    <property type="term" value="F:transferase activity"/>
    <property type="evidence" value="ECO:0007669"/>
    <property type="project" value="UniProtKB-KW"/>
</dbReference>
<evidence type="ECO:0000256" key="1">
    <source>
        <dbReference type="ARBA" id="ARBA00004752"/>
    </source>
</evidence>
<dbReference type="Pfam" id="PF03734">
    <property type="entry name" value="YkuD"/>
    <property type="match status" value="1"/>
</dbReference>
<dbReference type="PANTHER" id="PTHR36699:SF1">
    <property type="entry name" value="L,D-TRANSPEPTIDASE YAFK-RELATED"/>
    <property type="match status" value="1"/>
</dbReference>
<evidence type="ECO:0000256" key="5">
    <source>
        <dbReference type="ARBA" id="ARBA00022984"/>
    </source>
</evidence>
<comment type="pathway">
    <text evidence="1 7">Cell wall biogenesis; peptidoglycan biosynthesis.</text>
</comment>
<feature type="signal peptide" evidence="8">
    <location>
        <begin position="1"/>
        <end position="25"/>
    </location>
</feature>
<accession>A0A445MR00</accession>
<evidence type="ECO:0000313" key="10">
    <source>
        <dbReference type="EMBL" id="SPD71868.1"/>
    </source>
</evidence>
<feature type="active site" description="Nucleophile" evidence="7">
    <location>
        <position position="390"/>
    </location>
</feature>
<organism evidence="10">
    <name type="scientific">uncultured Desulfobacterium sp</name>
    <dbReference type="NCBI Taxonomy" id="201089"/>
    <lineage>
        <taxon>Bacteria</taxon>
        <taxon>Pseudomonadati</taxon>
        <taxon>Thermodesulfobacteriota</taxon>
        <taxon>Desulfobacteria</taxon>
        <taxon>Desulfobacterales</taxon>
        <taxon>Desulfobacteriaceae</taxon>
        <taxon>Desulfobacterium</taxon>
        <taxon>environmental samples</taxon>
    </lineage>
</organism>
<proteinExistence type="inferred from homology"/>
<dbReference type="PROSITE" id="PS51257">
    <property type="entry name" value="PROKAR_LIPOPROTEIN"/>
    <property type="match status" value="1"/>
</dbReference>
<evidence type="ECO:0000256" key="4">
    <source>
        <dbReference type="ARBA" id="ARBA00022960"/>
    </source>
</evidence>
<dbReference type="UniPathway" id="UPA00219"/>
<keyword evidence="3" id="KW-0808">Transferase</keyword>
<keyword evidence="6 7" id="KW-0961">Cell wall biogenesis/degradation</keyword>
<feature type="chain" id="PRO_5019575348" description="L,D-TPase catalytic domain-containing protein" evidence="8">
    <location>
        <begin position="26"/>
        <end position="415"/>
    </location>
</feature>
<evidence type="ECO:0000256" key="8">
    <source>
        <dbReference type="SAM" id="SignalP"/>
    </source>
</evidence>
<protein>
    <recommendedName>
        <fullName evidence="9">L,D-TPase catalytic domain-containing protein</fullName>
    </recommendedName>
</protein>
<dbReference type="AlphaFoldDB" id="A0A445MR00"/>